<comment type="caution">
    <text evidence="2">The sequence shown here is derived from an EMBL/GenBank/DDBJ whole genome shotgun (WGS) entry which is preliminary data.</text>
</comment>
<evidence type="ECO:0008006" key="4">
    <source>
        <dbReference type="Google" id="ProtNLM"/>
    </source>
</evidence>
<accession>A0A9W8TZH5</accession>
<feature type="chain" id="PRO_5040938483" description="Secreted protein" evidence="1">
    <location>
        <begin position="20"/>
        <end position="105"/>
    </location>
</feature>
<sequence length="105" mass="12596">MFFTIFFFLLATSINPSFDSRITEVHLIPNRLYIKYPCHHFYNRKIHTLHHFRVKASGRFSLSLFFLFFCSCLCLPRQGHPHKCIRLRVCFCSNKRGCSKQNIMY</sequence>
<dbReference type="EMBL" id="JANVFU010000004">
    <property type="protein sequence ID" value="KAJ3746362.1"/>
    <property type="molecule type" value="Genomic_DNA"/>
</dbReference>
<keyword evidence="1" id="KW-0732">Signal</keyword>
<feature type="non-terminal residue" evidence="2">
    <location>
        <position position="105"/>
    </location>
</feature>
<evidence type="ECO:0000313" key="2">
    <source>
        <dbReference type="EMBL" id="KAJ3746362.1"/>
    </source>
</evidence>
<organism evidence="2 3">
    <name type="scientific">Lentinula detonsa</name>
    <dbReference type="NCBI Taxonomy" id="2804962"/>
    <lineage>
        <taxon>Eukaryota</taxon>
        <taxon>Fungi</taxon>
        <taxon>Dikarya</taxon>
        <taxon>Basidiomycota</taxon>
        <taxon>Agaricomycotina</taxon>
        <taxon>Agaricomycetes</taxon>
        <taxon>Agaricomycetidae</taxon>
        <taxon>Agaricales</taxon>
        <taxon>Marasmiineae</taxon>
        <taxon>Omphalotaceae</taxon>
        <taxon>Lentinula</taxon>
    </lineage>
</organism>
<dbReference type="AlphaFoldDB" id="A0A9W8TZH5"/>
<gene>
    <name evidence="2" type="ORF">DFH05DRAFT_1556192</name>
</gene>
<keyword evidence="3" id="KW-1185">Reference proteome</keyword>
<name>A0A9W8TZH5_9AGAR</name>
<evidence type="ECO:0000313" key="3">
    <source>
        <dbReference type="Proteomes" id="UP001142393"/>
    </source>
</evidence>
<evidence type="ECO:0000256" key="1">
    <source>
        <dbReference type="SAM" id="SignalP"/>
    </source>
</evidence>
<reference evidence="2 3" key="1">
    <citation type="journal article" date="2023" name="Proc. Natl. Acad. Sci. U.S.A.">
        <title>A global phylogenomic analysis of the shiitake genus Lentinula.</title>
        <authorList>
            <person name="Sierra-Patev S."/>
            <person name="Min B."/>
            <person name="Naranjo-Ortiz M."/>
            <person name="Looney B."/>
            <person name="Konkel Z."/>
            <person name="Slot J.C."/>
            <person name="Sakamoto Y."/>
            <person name="Steenwyk J.L."/>
            <person name="Rokas A."/>
            <person name="Carro J."/>
            <person name="Camarero S."/>
            <person name="Ferreira P."/>
            <person name="Molpeceres G."/>
            <person name="Ruiz-Duenas F.J."/>
            <person name="Serrano A."/>
            <person name="Henrissat B."/>
            <person name="Drula E."/>
            <person name="Hughes K.W."/>
            <person name="Mata J.L."/>
            <person name="Ishikawa N.K."/>
            <person name="Vargas-Isla R."/>
            <person name="Ushijima S."/>
            <person name="Smith C.A."/>
            <person name="Donoghue J."/>
            <person name="Ahrendt S."/>
            <person name="Andreopoulos W."/>
            <person name="He G."/>
            <person name="LaButti K."/>
            <person name="Lipzen A."/>
            <person name="Ng V."/>
            <person name="Riley R."/>
            <person name="Sandor L."/>
            <person name="Barry K."/>
            <person name="Martinez A.T."/>
            <person name="Xiao Y."/>
            <person name="Gibbons J.G."/>
            <person name="Terashima K."/>
            <person name="Grigoriev I.V."/>
            <person name="Hibbett D."/>
        </authorList>
    </citation>
    <scope>NUCLEOTIDE SEQUENCE [LARGE SCALE GENOMIC DNA]</scope>
    <source>
        <strain evidence="2 3">TFB7810</strain>
    </source>
</reference>
<dbReference type="Proteomes" id="UP001142393">
    <property type="component" value="Unassembled WGS sequence"/>
</dbReference>
<protein>
    <recommendedName>
        <fullName evidence="4">Secreted protein</fullName>
    </recommendedName>
</protein>
<proteinExistence type="predicted"/>
<feature type="signal peptide" evidence="1">
    <location>
        <begin position="1"/>
        <end position="19"/>
    </location>
</feature>